<gene>
    <name evidence="7" type="primary">SUVC10G0340</name>
    <name evidence="7" type="ORF">SUVC_10G0340</name>
</gene>
<dbReference type="InterPro" id="IPR022092">
    <property type="entry name" value="TMF_DNA-bd"/>
</dbReference>
<feature type="region of interest" description="Disordered" evidence="5">
    <location>
        <begin position="1"/>
        <end position="79"/>
    </location>
</feature>
<evidence type="ECO:0000313" key="8">
    <source>
        <dbReference type="Proteomes" id="UP001162090"/>
    </source>
</evidence>
<accession>A0AA35NJD2</accession>
<dbReference type="AlphaFoldDB" id="A0AA35NJD2"/>
<sequence length="708" mass="80701">MSKKLSLEERLSLATKKGRKKNKRSTSNLSSPSPAILSNSEQEINSASFDDPTAGLESNDDAENGDDAVRLQNTEESNTHKLITTAVESTAHIDLDKADNSEGTIVPLPQWLPKNFLELSVDELVKQISPEYQRLNQQIDDLTNELNKKSQIETRDSSFFKLVKEKDDLIDQLKKEGTKLAETELRQSNQIKALRAKIKDLEYDVSALSEDSAQNVDNFNELQSLYHNLQGQLAEATDKLKDTDKQRDLLETFERKIEEKDGLIKSLQQSLDDVEKLLEKERTEFQMEKKALQEATIDQVTALETKLEQLRIELDNSNQISNGKSSRDDGVDNDENGSEVKQHTSSQYNLLKEQLESSKANWNSIEYALNIKIVDLENHLTSTRKEKTRFEEAYQTALDSSETLSEQLEREKENHLNAASQVKELERQIETLKLSLQSVNDDYNLLKKKYDIQRAQLEKNDDNSKPHQENSVGKVIEKTPSELTNSLNSMNGNIEDEWILPQENSMLSLSISKLEELEDDSSMKPIGNGSHDTLGSEETQRFSRKNVDFSIDDIPEEAADLQAIQEGKSLKSLNNTSIPYRRASAQLSNSNGHISAQLVNKLSTELRRLEGELTTSRESYNNLLSEKAKANDEILRLLEENDKFNEVNKQKDELLRKVEQIQSQLETSLQLLGEKTEQVEELENDVSDLKEMMHEQVQQMVEIQEKMR</sequence>
<feature type="region of interest" description="Disordered" evidence="5">
    <location>
        <begin position="520"/>
        <end position="540"/>
    </location>
</feature>
<evidence type="ECO:0000313" key="7">
    <source>
        <dbReference type="EMBL" id="CAI4044128.1"/>
    </source>
</evidence>
<evidence type="ECO:0000256" key="2">
    <source>
        <dbReference type="ARBA" id="ARBA00023034"/>
    </source>
</evidence>
<reference evidence="7" key="1">
    <citation type="submission" date="2022-10" db="EMBL/GenBank/DDBJ databases">
        <authorList>
            <person name="Byrne P K."/>
        </authorList>
    </citation>
    <scope>NUCLEOTIDE SEQUENCE</scope>
    <source>
        <strain evidence="7">CBS7001</strain>
    </source>
</reference>
<feature type="coiled-coil region" evidence="4">
    <location>
        <begin position="599"/>
        <end position="706"/>
    </location>
</feature>
<feature type="coiled-coil region" evidence="4">
    <location>
        <begin position="125"/>
        <end position="152"/>
    </location>
</feature>
<evidence type="ECO:0000256" key="1">
    <source>
        <dbReference type="ARBA" id="ARBA00004555"/>
    </source>
</evidence>
<keyword evidence="2" id="KW-0333">Golgi apparatus</keyword>
<dbReference type="GO" id="GO:0005783">
    <property type="term" value="C:endoplasmic reticulum"/>
    <property type="evidence" value="ECO:0007669"/>
    <property type="project" value="TreeGrafter"/>
</dbReference>
<dbReference type="Pfam" id="PF12325">
    <property type="entry name" value="TMF_TATA_bd"/>
    <property type="match status" value="1"/>
</dbReference>
<dbReference type="Proteomes" id="UP001162090">
    <property type="component" value="Chromosome 10"/>
</dbReference>
<feature type="domain" description="TATA element modulatory factor 1 TATA binding" evidence="6">
    <location>
        <begin position="588"/>
        <end position="700"/>
    </location>
</feature>
<dbReference type="InterPro" id="IPR052602">
    <property type="entry name" value="Growth_transcription_reg"/>
</dbReference>
<evidence type="ECO:0000256" key="5">
    <source>
        <dbReference type="SAM" id="MobiDB-lite"/>
    </source>
</evidence>
<keyword evidence="3 4" id="KW-0175">Coiled coil</keyword>
<evidence type="ECO:0000259" key="6">
    <source>
        <dbReference type="Pfam" id="PF12325"/>
    </source>
</evidence>
<dbReference type="Pfam" id="PF12329">
    <property type="entry name" value="TMF_DNA_bd"/>
    <property type="match status" value="1"/>
</dbReference>
<feature type="compositionally biased region" description="Polar residues" evidence="5">
    <location>
        <begin position="25"/>
        <end position="48"/>
    </location>
</feature>
<evidence type="ECO:0000256" key="3">
    <source>
        <dbReference type="ARBA" id="ARBA00023054"/>
    </source>
</evidence>
<protein>
    <recommendedName>
        <fullName evidence="6">TATA element modulatory factor 1 TATA binding domain-containing protein</fullName>
    </recommendedName>
</protein>
<dbReference type="InterPro" id="IPR022091">
    <property type="entry name" value="TMF_TATA-bd"/>
</dbReference>
<dbReference type="PANTHER" id="PTHR46515:SF1">
    <property type="entry name" value="TATA ELEMENT MODULATORY FACTOR"/>
    <property type="match status" value="1"/>
</dbReference>
<dbReference type="EMBL" id="OX365921">
    <property type="protein sequence ID" value="CAI4044128.1"/>
    <property type="molecule type" value="Genomic_DNA"/>
</dbReference>
<name>A0AA35NJD2_SACUV</name>
<feature type="coiled-coil region" evidence="4">
    <location>
        <begin position="373"/>
        <end position="460"/>
    </location>
</feature>
<organism evidence="7 8">
    <name type="scientific">Saccharomyces uvarum</name>
    <name type="common">Yeast</name>
    <name type="synonym">Saccharomyces bayanus var. uvarum</name>
    <dbReference type="NCBI Taxonomy" id="230603"/>
    <lineage>
        <taxon>Eukaryota</taxon>
        <taxon>Fungi</taxon>
        <taxon>Dikarya</taxon>
        <taxon>Ascomycota</taxon>
        <taxon>Saccharomycotina</taxon>
        <taxon>Saccharomycetes</taxon>
        <taxon>Saccharomycetales</taxon>
        <taxon>Saccharomycetaceae</taxon>
        <taxon>Saccharomyces</taxon>
    </lineage>
</organism>
<dbReference type="GO" id="GO:0005794">
    <property type="term" value="C:Golgi apparatus"/>
    <property type="evidence" value="ECO:0007669"/>
    <property type="project" value="UniProtKB-SubCell"/>
</dbReference>
<dbReference type="PANTHER" id="PTHR46515">
    <property type="entry name" value="TATA ELEMENT MODULATORY FACTOR TMF1"/>
    <property type="match status" value="1"/>
</dbReference>
<proteinExistence type="predicted"/>
<evidence type="ECO:0000256" key="4">
    <source>
        <dbReference type="SAM" id="Coils"/>
    </source>
</evidence>
<feature type="compositionally biased region" description="Basic and acidic residues" evidence="5">
    <location>
        <begin position="1"/>
        <end position="11"/>
    </location>
</feature>
<feature type="region of interest" description="Disordered" evidence="5">
    <location>
        <begin position="318"/>
        <end position="346"/>
    </location>
</feature>
<comment type="subcellular location">
    <subcellularLocation>
        <location evidence="1">Golgi apparatus</location>
    </subcellularLocation>
</comment>